<protein>
    <submittedName>
        <fullName evidence="2">HNH endonuclease</fullName>
    </submittedName>
</protein>
<dbReference type="InterPro" id="IPR003615">
    <property type="entry name" value="HNH_nuc"/>
</dbReference>
<proteinExistence type="predicted"/>
<accession>A0A845D877</accession>
<keyword evidence="2" id="KW-0255">Endonuclease</keyword>
<dbReference type="Proteomes" id="UP000449092">
    <property type="component" value="Unassembled WGS sequence"/>
</dbReference>
<sequence length="200" mass="23505">MAKQSNRKKPLTQLDLLMEFFKKNPDRDISHPEIVDWATSEWMRRTGEVFRDPDRGIRSLHQNGYLIKVKKGVYRYDSDKVQQKDSEDFSGSQKAKILERDNYRCVICGRGKKDGVELHIDHIKPRYFGGKATIENGQVLCAQHNFIKKNLKQTETGKKMFIRLYELAKKENNKVLQDFCSDVLQAYEDHDINGHIEWEK</sequence>
<dbReference type="GO" id="GO:0003676">
    <property type="term" value="F:nucleic acid binding"/>
    <property type="evidence" value="ECO:0007669"/>
    <property type="project" value="InterPro"/>
</dbReference>
<evidence type="ECO:0000313" key="2">
    <source>
        <dbReference type="EMBL" id="MYE37920.1"/>
    </source>
</evidence>
<dbReference type="GO" id="GO:0004519">
    <property type="term" value="F:endonuclease activity"/>
    <property type="evidence" value="ECO:0007669"/>
    <property type="project" value="UniProtKB-KW"/>
</dbReference>
<dbReference type="EMBL" id="VXOY01000002">
    <property type="protein sequence ID" value="MYE37920.1"/>
    <property type="molecule type" value="Genomic_DNA"/>
</dbReference>
<dbReference type="GO" id="GO:0008270">
    <property type="term" value="F:zinc ion binding"/>
    <property type="evidence" value="ECO:0007669"/>
    <property type="project" value="InterPro"/>
</dbReference>
<gene>
    <name evidence="2" type="ORF">F4X82_00130</name>
</gene>
<keyword evidence="2" id="KW-0378">Hydrolase</keyword>
<dbReference type="AlphaFoldDB" id="A0A845D877"/>
<dbReference type="Pfam" id="PF01844">
    <property type="entry name" value="HNH"/>
    <property type="match status" value="1"/>
</dbReference>
<evidence type="ECO:0000259" key="1">
    <source>
        <dbReference type="SMART" id="SM00507"/>
    </source>
</evidence>
<reference evidence="2 3" key="1">
    <citation type="submission" date="2019-09" db="EMBL/GenBank/DDBJ databases">
        <title>Characterisation of the sponge microbiome using genome-centric metagenomics.</title>
        <authorList>
            <person name="Engelberts J.P."/>
            <person name="Robbins S.J."/>
            <person name="De Goeij J.M."/>
            <person name="Aranda M."/>
            <person name="Bell S.C."/>
            <person name="Webster N.S."/>
        </authorList>
    </citation>
    <scope>NUCLEOTIDE SEQUENCE [LARGE SCALE GENOMIC DNA]</scope>
    <source>
        <strain evidence="2">SB0662_bin_43</strain>
    </source>
</reference>
<dbReference type="InterPro" id="IPR002711">
    <property type="entry name" value="HNH"/>
</dbReference>
<name>A0A845D877_9BACT</name>
<dbReference type="Gene3D" id="1.10.30.50">
    <property type="match status" value="1"/>
</dbReference>
<dbReference type="CDD" id="cd00085">
    <property type="entry name" value="HNHc"/>
    <property type="match status" value="1"/>
</dbReference>
<dbReference type="SMART" id="SM00507">
    <property type="entry name" value="HNHc"/>
    <property type="match status" value="1"/>
</dbReference>
<feature type="domain" description="HNH nuclease" evidence="1">
    <location>
        <begin position="92"/>
        <end position="146"/>
    </location>
</feature>
<comment type="caution">
    <text evidence="2">The sequence shown here is derived from an EMBL/GenBank/DDBJ whole genome shotgun (WGS) entry which is preliminary data.</text>
</comment>
<evidence type="ECO:0000313" key="3">
    <source>
        <dbReference type="Proteomes" id="UP000449092"/>
    </source>
</evidence>
<keyword evidence="2" id="KW-0540">Nuclease</keyword>
<organism evidence="2 3">
    <name type="scientific">Candidatus Spechtbacteria bacterium SB0662_bin_43</name>
    <dbReference type="NCBI Taxonomy" id="2604897"/>
    <lineage>
        <taxon>Bacteria</taxon>
        <taxon>Candidatus Spechtiibacteriota</taxon>
    </lineage>
</organism>